<dbReference type="InterPro" id="IPR006076">
    <property type="entry name" value="FAD-dep_OxRdtase"/>
</dbReference>
<dbReference type="SUPFAM" id="SSF54373">
    <property type="entry name" value="FAD-linked reductases, C-terminal domain"/>
    <property type="match status" value="1"/>
</dbReference>
<evidence type="ECO:0000313" key="3">
    <source>
        <dbReference type="EMBL" id="RBP74519.1"/>
    </source>
</evidence>
<dbReference type="InterPro" id="IPR036188">
    <property type="entry name" value="FAD/NAD-bd_sf"/>
</dbReference>
<evidence type="ECO:0000259" key="2">
    <source>
        <dbReference type="Pfam" id="PF01266"/>
    </source>
</evidence>
<protein>
    <submittedName>
        <fullName evidence="3">D-amino-acid dehydrogenase</fullName>
    </submittedName>
</protein>
<comment type="caution">
    <text evidence="3">The sequence shown here is derived from an EMBL/GenBank/DDBJ whole genome shotgun (WGS) entry which is preliminary data.</text>
</comment>
<dbReference type="SUPFAM" id="SSF51905">
    <property type="entry name" value="FAD/NAD(P)-binding domain"/>
    <property type="match status" value="1"/>
</dbReference>
<name>A0A366INV1_9MICO</name>
<proteinExistence type="predicted"/>
<dbReference type="GO" id="GO:0016491">
    <property type="term" value="F:oxidoreductase activity"/>
    <property type="evidence" value="ECO:0007669"/>
    <property type="project" value="UniProtKB-KW"/>
</dbReference>
<evidence type="ECO:0000256" key="1">
    <source>
        <dbReference type="ARBA" id="ARBA00023002"/>
    </source>
</evidence>
<dbReference type="GO" id="GO:0005737">
    <property type="term" value="C:cytoplasm"/>
    <property type="evidence" value="ECO:0007669"/>
    <property type="project" value="TreeGrafter"/>
</dbReference>
<dbReference type="Gene3D" id="3.50.50.60">
    <property type="entry name" value="FAD/NAD(P)-binding domain"/>
    <property type="match status" value="2"/>
</dbReference>
<dbReference type="Gene3D" id="3.30.9.10">
    <property type="entry name" value="D-Amino Acid Oxidase, subunit A, domain 2"/>
    <property type="match status" value="1"/>
</dbReference>
<keyword evidence="4" id="KW-1185">Reference proteome</keyword>
<dbReference type="AlphaFoldDB" id="A0A366INV1"/>
<evidence type="ECO:0000313" key="4">
    <source>
        <dbReference type="Proteomes" id="UP000253509"/>
    </source>
</evidence>
<gene>
    <name evidence="3" type="ORF">DFO65_101238</name>
</gene>
<accession>A0A366INV1</accession>
<organism evidence="3 4">
    <name type="scientific">Brevibacterium celere</name>
    <dbReference type="NCBI Taxonomy" id="225845"/>
    <lineage>
        <taxon>Bacteria</taxon>
        <taxon>Bacillati</taxon>
        <taxon>Actinomycetota</taxon>
        <taxon>Actinomycetes</taxon>
        <taxon>Micrococcales</taxon>
        <taxon>Brevibacteriaceae</taxon>
        <taxon>Brevibacterium</taxon>
    </lineage>
</organism>
<dbReference type="Proteomes" id="UP000253509">
    <property type="component" value="Unassembled WGS sequence"/>
</dbReference>
<dbReference type="EMBL" id="QNSB01000001">
    <property type="protein sequence ID" value="RBP74519.1"/>
    <property type="molecule type" value="Genomic_DNA"/>
</dbReference>
<dbReference type="PANTHER" id="PTHR13847">
    <property type="entry name" value="SARCOSINE DEHYDROGENASE-RELATED"/>
    <property type="match status" value="1"/>
</dbReference>
<dbReference type="RefSeq" id="WP_113902579.1">
    <property type="nucleotide sequence ID" value="NZ_QNSB01000001.1"/>
</dbReference>
<dbReference type="PANTHER" id="PTHR13847:SF289">
    <property type="entry name" value="GLYCINE OXIDASE"/>
    <property type="match status" value="1"/>
</dbReference>
<dbReference type="Pfam" id="PF01266">
    <property type="entry name" value="DAO"/>
    <property type="match status" value="1"/>
</dbReference>
<keyword evidence="1" id="KW-0560">Oxidoreductase</keyword>
<feature type="domain" description="FAD dependent oxidoreductase" evidence="2">
    <location>
        <begin position="6"/>
        <end position="397"/>
    </location>
</feature>
<sequence length="415" mass="44069">MTRTSAIVLGGGAIGLASAYHLRRDGWDVTLVDAHAPGDKASGHNAGWVIPSMSVPVTAPGVIPQALKWMSRRDGPVYVSPSWRPEFLGFMARMAASCTERRYVEGSKTLAAMSATALSSIDDLRAEGVEFEMHDDPLTMLFTDQEKLHHRIEELRLIESELTGFSWREMDPGELGALAPAVTSDVVAAIESKGDRSLDPRSFVLGLAEACAREGVDLRYGNTAALVPADAGRARVVVGREVLEADKVVVAAGAWTNEVLRPLGEKVAVQAGKGYGYDLPRTADAPTGPIYLAEGKVAITPLESMVRVSGTMGFGGLDESIDTVRAGGMISSLHRYFANWPAEQSVPSPWTGLRPMTPDGVPVIGALPAHPHVIVASGHVMLGISLASVTGRLVTDLAGGRAAGDLFDRLSPQRF</sequence>
<reference evidence="3 4" key="1">
    <citation type="submission" date="2018-06" db="EMBL/GenBank/DDBJ databases">
        <title>Freshwater and sediment microbial communities from various areas in North America, analyzing microbe dynamics in response to fracking.</title>
        <authorList>
            <person name="Lamendella R."/>
        </authorList>
    </citation>
    <scope>NUCLEOTIDE SEQUENCE [LARGE SCALE GENOMIC DNA]</scope>
    <source>
        <strain evidence="3 4">3b_TX</strain>
    </source>
</reference>